<dbReference type="SUPFAM" id="SSF53167">
    <property type="entry name" value="Purine and uridine phosphorylases"/>
    <property type="match status" value="1"/>
</dbReference>
<dbReference type="GO" id="GO:0008782">
    <property type="term" value="F:adenosylhomocysteine nucleosidase activity"/>
    <property type="evidence" value="ECO:0007669"/>
    <property type="project" value="TreeGrafter"/>
</dbReference>
<accession>A0AB39XH51</accession>
<keyword evidence="2" id="KW-0418">Kinase</keyword>
<dbReference type="GO" id="GO:0005829">
    <property type="term" value="C:cytosol"/>
    <property type="evidence" value="ECO:0007669"/>
    <property type="project" value="TreeGrafter"/>
</dbReference>
<feature type="domain" description="Nucleoside phosphorylase" evidence="1">
    <location>
        <begin position="154"/>
        <end position="391"/>
    </location>
</feature>
<dbReference type="InterPro" id="IPR035994">
    <property type="entry name" value="Nucleoside_phosphorylase_sf"/>
</dbReference>
<dbReference type="RefSeq" id="WP_369720163.1">
    <property type="nucleotide sequence ID" value="NZ_CP165734.1"/>
</dbReference>
<name>A0AB39XH51_9BRAD</name>
<dbReference type="PANTHER" id="PTHR46832:SF1">
    <property type="entry name" value="5'-METHYLTHIOADENOSINE_S-ADENOSYLHOMOCYSTEINE NUCLEOSIDASE"/>
    <property type="match status" value="1"/>
</dbReference>
<dbReference type="Gene3D" id="3.40.50.2300">
    <property type="match status" value="1"/>
</dbReference>
<dbReference type="Gene3D" id="3.40.50.1580">
    <property type="entry name" value="Nucleoside phosphorylase domain"/>
    <property type="match status" value="1"/>
</dbReference>
<dbReference type="GO" id="GO:0019284">
    <property type="term" value="P:L-methionine salvage from S-adenosylmethionine"/>
    <property type="evidence" value="ECO:0007669"/>
    <property type="project" value="TreeGrafter"/>
</dbReference>
<organism evidence="2">
    <name type="scientific">Bradyrhizobium sp. LLZ17</name>
    <dbReference type="NCBI Taxonomy" id="3239388"/>
    <lineage>
        <taxon>Bacteria</taxon>
        <taxon>Pseudomonadati</taxon>
        <taxon>Pseudomonadota</taxon>
        <taxon>Alphaproteobacteria</taxon>
        <taxon>Hyphomicrobiales</taxon>
        <taxon>Nitrobacteraceae</taxon>
        <taxon>Bradyrhizobium</taxon>
    </lineage>
</organism>
<dbReference type="Pfam" id="PF01048">
    <property type="entry name" value="PNP_UDP_1"/>
    <property type="match status" value="1"/>
</dbReference>
<keyword evidence="2" id="KW-0808">Transferase</keyword>
<dbReference type="SUPFAM" id="SSF52172">
    <property type="entry name" value="CheY-like"/>
    <property type="match status" value="1"/>
</dbReference>
<dbReference type="GO" id="GO:0016301">
    <property type="term" value="F:kinase activity"/>
    <property type="evidence" value="ECO:0007669"/>
    <property type="project" value="UniProtKB-KW"/>
</dbReference>
<evidence type="ECO:0000313" key="2">
    <source>
        <dbReference type="EMBL" id="XDV55717.1"/>
    </source>
</evidence>
<dbReference type="PANTHER" id="PTHR46832">
    <property type="entry name" value="5'-METHYLTHIOADENOSINE/S-ADENOSYLHOMOCYSTEINE NUCLEOSIDASE"/>
    <property type="match status" value="1"/>
</dbReference>
<proteinExistence type="predicted"/>
<dbReference type="AlphaFoldDB" id="A0AB39XH51"/>
<dbReference type="EMBL" id="CP165734">
    <property type="protein sequence ID" value="XDV55717.1"/>
    <property type="molecule type" value="Genomic_DNA"/>
</dbReference>
<protein>
    <submittedName>
        <fullName evidence="2">Histidine kinase</fullName>
    </submittedName>
</protein>
<evidence type="ECO:0000259" key="1">
    <source>
        <dbReference type="Pfam" id="PF01048"/>
    </source>
</evidence>
<gene>
    <name evidence="2" type="ORF">AB8Z38_23545</name>
</gene>
<dbReference type="GO" id="GO:0008930">
    <property type="term" value="F:methylthioadenosine nucleosidase activity"/>
    <property type="evidence" value="ECO:0007669"/>
    <property type="project" value="TreeGrafter"/>
</dbReference>
<sequence>MIKVLVVEDDTTKYGKIHNVLTQTGVKSGDIFHAVTAANAMVEMGAHHFDLMLLDVNIPRRLGESVHRGGGVELLDELHRDGTIFRPRYIVGLTAFEDVVAEFGDKFTDLLWTLIYYADNSDHWISQVTSRIEYVRAAKNSENFSDGKTYGVDLAVVCALEGVEFEALRGLDFGWQPLRLSHDETRYLAGTLSSGARIHSVVAAAAPRMGMASSAVLVSKVIAQFRPRILAMVGICAGRIEKTNLGDIIVADPTWDWGSGKISSVNDQPHFQPSPHHIELDTDICAQLKDCCSDVGLLARIKKEARGAKPSNDLRVHFGPLASGAAVVANADTFISVLAQHRNLLGIEMEAYGVALACKGSGKPRPRCLIIKSVCDYADKDKADDHQEYAANTSALLLYHTASHLLREQH</sequence>
<dbReference type="GO" id="GO:0009116">
    <property type="term" value="P:nucleoside metabolic process"/>
    <property type="evidence" value="ECO:0007669"/>
    <property type="project" value="InterPro"/>
</dbReference>
<dbReference type="InterPro" id="IPR011006">
    <property type="entry name" value="CheY-like_superfamily"/>
</dbReference>
<dbReference type="InterPro" id="IPR000845">
    <property type="entry name" value="Nucleoside_phosphorylase_d"/>
</dbReference>
<reference evidence="2" key="1">
    <citation type="submission" date="2024-08" db="EMBL/GenBank/DDBJ databases">
        <authorList>
            <person name="Chaddad Z."/>
            <person name="Lamrabet M."/>
            <person name="Bouhnik O."/>
            <person name="Alami S."/>
            <person name="Wipf D."/>
            <person name="Courty P.E."/>
            <person name="Missbah El Idrissi M."/>
        </authorList>
    </citation>
    <scope>NUCLEOTIDE SEQUENCE</scope>
    <source>
        <strain evidence="2">LLZ17</strain>
    </source>
</reference>